<dbReference type="AlphaFoldDB" id="A0AAU7G9E6"/>
<protein>
    <recommendedName>
        <fullName evidence="2">Tetratricopeptide repeat protein</fullName>
    </recommendedName>
</protein>
<dbReference type="EMBL" id="CP157390">
    <property type="protein sequence ID" value="XBM47492.1"/>
    <property type="molecule type" value="Genomic_DNA"/>
</dbReference>
<accession>A0AAU7G9E6</accession>
<gene>
    <name evidence="1" type="ORF">AAME72_15600</name>
</gene>
<organism evidence="1">
    <name type="scientific">Leifsonia sp. NPDC080035</name>
    <dbReference type="NCBI Taxonomy" id="3143936"/>
    <lineage>
        <taxon>Bacteria</taxon>
        <taxon>Bacillati</taxon>
        <taxon>Actinomycetota</taxon>
        <taxon>Actinomycetes</taxon>
        <taxon>Micrococcales</taxon>
        <taxon>Microbacteriaceae</taxon>
        <taxon>Leifsonia</taxon>
    </lineage>
</organism>
<name>A0AAU7G9E6_9MICO</name>
<dbReference type="SMART" id="SM00028">
    <property type="entry name" value="TPR"/>
    <property type="match status" value="2"/>
</dbReference>
<dbReference type="RefSeq" id="WP_348787465.1">
    <property type="nucleotide sequence ID" value="NZ_CP157390.1"/>
</dbReference>
<dbReference type="Gene3D" id="1.25.40.10">
    <property type="entry name" value="Tetratricopeptide repeat domain"/>
    <property type="match status" value="1"/>
</dbReference>
<evidence type="ECO:0008006" key="2">
    <source>
        <dbReference type="Google" id="ProtNLM"/>
    </source>
</evidence>
<proteinExistence type="predicted"/>
<reference evidence="1" key="1">
    <citation type="submission" date="2024-05" db="EMBL/GenBank/DDBJ databases">
        <title>The Natural Products Discovery Center: Release of the First 8490 Sequenced Strains for Exploring Actinobacteria Biosynthetic Diversity.</title>
        <authorList>
            <person name="Kalkreuter E."/>
            <person name="Kautsar S.A."/>
            <person name="Yang D."/>
            <person name="Bader C.D."/>
            <person name="Teijaro C.N."/>
            <person name="Fluegel L."/>
            <person name="Davis C.M."/>
            <person name="Simpson J.R."/>
            <person name="Lauterbach L."/>
            <person name="Steele A.D."/>
            <person name="Gui C."/>
            <person name="Meng S."/>
            <person name="Li G."/>
            <person name="Viehrig K."/>
            <person name="Ye F."/>
            <person name="Su P."/>
            <person name="Kiefer A.F."/>
            <person name="Nichols A."/>
            <person name="Cepeda A.J."/>
            <person name="Yan W."/>
            <person name="Fan B."/>
            <person name="Jiang Y."/>
            <person name="Adhikari A."/>
            <person name="Zheng C.-J."/>
            <person name="Schuster L."/>
            <person name="Cowan T.M."/>
            <person name="Smanski M.J."/>
            <person name="Chevrette M.G."/>
            <person name="de Carvalho L.P.S."/>
            <person name="Shen B."/>
        </authorList>
    </citation>
    <scope>NUCLEOTIDE SEQUENCE</scope>
    <source>
        <strain evidence="1">NPDC080035</strain>
    </source>
</reference>
<sequence>MDERLEQAELDALWRFDDPYVSAERLAIAAAQPDRSELVRAELETQRARALGLQGRFAEADALLESLEPAIGTLAVRILLERGRLRNTEGEQEAAIPLLEEALQAARREGETYLAVDAAHMLAIADRPRAEQWTDEAFADLDGTDDPRTLRWAVSLHNNRGWARFDARDLTGALAAFEDALAAAERFGTADQGFVARWSLARCLRELGRSEAALVIQRSLAAERPDDPDVVAELHALTEATPTIEP</sequence>
<dbReference type="InterPro" id="IPR011990">
    <property type="entry name" value="TPR-like_helical_dom_sf"/>
</dbReference>
<evidence type="ECO:0000313" key="1">
    <source>
        <dbReference type="EMBL" id="XBM47492.1"/>
    </source>
</evidence>
<dbReference type="SUPFAM" id="SSF48452">
    <property type="entry name" value="TPR-like"/>
    <property type="match status" value="1"/>
</dbReference>
<dbReference type="InterPro" id="IPR019734">
    <property type="entry name" value="TPR_rpt"/>
</dbReference>